<feature type="region of interest" description="Disordered" evidence="1">
    <location>
        <begin position="37"/>
        <end position="56"/>
    </location>
</feature>
<comment type="caution">
    <text evidence="2">The sequence shown here is derived from an EMBL/GenBank/DDBJ whole genome shotgun (WGS) entry which is preliminary data.</text>
</comment>
<accession>A0AAV5SHX4</accession>
<keyword evidence="3" id="KW-1185">Reference proteome</keyword>
<sequence length="173" mass="18612">MSSRSSLLGGIQKVVDGVPGTVASEYGSVARSIDQASEGMEGARESECSWSSSGITSTTIGNGDRWGLDSGGPRACWINILEGAWSASRQRVPRASEARRTRCSASLTFSALFSSSSRQLLHRLHNQLRNKCGAAHTQMTTAQPKRMAIPNRNMFFVSLAPSSTSAIWWCGVE</sequence>
<reference evidence="2" key="1">
    <citation type="submission" date="2023-10" db="EMBL/GenBank/DDBJ databases">
        <title>Genome assembly of Pristionchus species.</title>
        <authorList>
            <person name="Yoshida K."/>
            <person name="Sommer R.J."/>
        </authorList>
    </citation>
    <scope>NUCLEOTIDE SEQUENCE</scope>
    <source>
        <strain evidence="2">RS0144</strain>
    </source>
</reference>
<gene>
    <name evidence="2" type="ORF">PENTCL1PPCAC_4843</name>
</gene>
<feature type="non-terminal residue" evidence="2">
    <location>
        <position position="173"/>
    </location>
</feature>
<dbReference type="EMBL" id="BTSX01000002">
    <property type="protein sequence ID" value="GMS82668.1"/>
    <property type="molecule type" value="Genomic_DNA"/>
</dbReference>
<name>A0AAV5SHX4_9BILA</name>
<evidence type="ECO:0000313" key="2">
    <source>
        <dbReference type="EMBL" id="GMS82668.1"/>
    </source>
</evidence>
<dbReference type="Proteomes" id="UP001432027">
    <property type="component" value="Unassembled WGS sequence"/>
</dbReference>
<evidence type="ECO:0000256" key="1">
    <source>
        <dbReference type="SAM" id="MobiDB-lite"/>
    </source>
</evidence>
<dbReference type="AlphaFoldDB" id="A0AAV5SHX4"/>
<organism evidence="2 3">
    <name type="scientific">Pristionchus entomophagus</name>
    <dbReference type="NCBI Taxonomy" id="358040"/>
    <lineage>
        <taxon>Eukaryota</taxon>
        <taxon>Metazoa</taxon>
        <taxon>Ecdysozoa</taxon>
        <taxon>Nematoda</taxon>
        <taxon>Chromadorea</taxon>
        <taxon>Rhabditida</taxon>
        <taxon>Rhabditina</taxon>
        <taxon>Diplogasteromorpha</taxon>
        <taxon>Diplogasteroidea</taxon>
        <taxon>Neodiplogasteridae</taxon>
        <taxon>Pristionchus</taxon>
    </lineage>
</organism>
<proteinExistence type="predicted"/>
<evidence type="ECO:0000313" key="3">
    <source>
        <dbReference type="Proteomes" id="UP001432027"/>
    </source>
</evidence>
<protein>
    <submittedName>
        <fullName evidence="2">Uncharacterized protein</fullName>
    </submittedName>
</protein>